<dbReference type="EMBL" id="BK032800">
    <property type="protein sequence ID" value="DAF60983.1"/>
    <property type="molecule type" value="Genomic_DNA"/>
</dbReference>
<proteinExistence type="predicted"/>
<keyword evidence="1" id="KW-1133">Transmembrane helix</keyword>
<name>A0A8S5TDC0_9CAUD</name>
<protein>
    <submittedName>
        <fullName evidence="2">Uncharacterized protein</fullName>
    </submittedName>
</protein>
<organism evidence="2">
    <name type="scientific">Podoviridae sp. ctlMy11</name>
    <dbReference type="NCBI Taxonomy" id="2827746"/>
    <lineage>
        <taxon>Viruses</taxon>
        <taxon>Duplodnaviria</taxon>
        <taxon>Heunggongvirae</taxon>
        <taxon>Uroviricota</taxon>
        <taxon>Caudoviricetes</taxon>
    </lineage>
</organism>
<feature type="transmembrane region" description="Helical" evidence="1">
    <location>
        <begin position="12"/>
        <end position="31"/>
    </location>
</feature>
<evidence type="ECO:0000313" key="2">
    <source>
        <dbReference type="EMBL" id="DAF60983.1"/>
    </source>
</evidence>
<sequence length="39" mass="4468">MRREFNDLEIFAGALVAFVCFWAFVCLVFILPEFLGGLL</sequence>
<reference evidence="2" key="1">
    <citation type="journal article" date="2021" name="Proc. Natl. Acad. Sci. U.S.A.">
        <title>A Catalog of Tens of Thousands of Viruses from Human Metagenomes Reveals Hidden Associations with Chronic Diseases.</title>
        <authorList>
            <person name="Tisza M.J."/>
            <person name="Buck C.B."/>
        </authorList>
    </citation>
    <scope>NUCLEOTIDE SEQUENCE</scope>
    <source>
        <strain evidence="2">CtlMy11</strain>
    </source>
</reference>
<accession>A0A8S5TDC0</accession>
<keyword evidence="1" id="KW-0812">Transmembrane</keyword>
<keyword evidence="1" id="KW-0472">Membrane</keyword>
<evidence type="ECO:0000256" key="1">
    <source>
        <dbReference type="SAM" id="Phobius"/>
    </source>
</evidence>